<dbReference type="EMBL" id="CP026538">
    <property type="protein sequence ID" value="QAZ67066.1"/>
    <property type="molecule type" value="Genomic_DNA"/>
</dbReference>
<reference evidence="5 6" key="1">
    <citation type="submission" date="2018-02" db="EMBL/GenBank/DDBJ databases">
        <title>Genome sequence of Desulfovibrio carbinolicus DSM 3852.</title>
        <authorList>
            <person name="Wilbanks E."/>
            <person name="Skennerton C.T."/>
            <person name="Orphan V.J."/>
        </authorList>
    </citation>
    <scope>NUCLEOTIDE SEQUENCE [LARGE SCALE GENOMIC DNA]</scope>
    <source>
        <strain evidence="5 6">DSM 3852</strain>
    </source>
</reference>
<feature type="domain" description="MnmG N-terminal" evidence="4">
    <location>
        <begin position="289"/>
        <end position="363"/>
    </location>
</feature>
<sequence>MRNRSKNRDKAVPGTVVVIGGGWGGCAAAVAARQANAAEVVLLERTDLLLGCGLAGGIMRNNGRQTAAEELIALGGGTLIQAADSVSTHRGVDFPGHRHASLYSTSRIESVVRTRLREQGVTLRMRSRVTDIEAAQGTVQAVVLHDGTRIAGDVFIEATGSAGPMGNCVRFGHGCAMCVLRCPSYGPRVSLTERLGLADYVGMRADGGVGSFSGSCELRKDSLAMFLRRELERCGVLVVPLPPELSHGELLAQKSCRQYALPQYAGNLVLLDTGAMAKLMTPFFPIDELRRLPGFEGAVFGQGCGHANSVRFLSRAPRDAALQVQSFENLFCAGEKAGFFVGHTEAMVTGTLAGHNAVRRLRGVESVVLPHTLACGDILAAEQEGLNAQDCLAKRYTFSGGEYFERMQAKSLYVADPEPVVARVRREGLEGLFAPKTVTPVTRRRT</sequence>
<evidence type="ECO:0000256" key="1">
    <source>
        <dbReference type="ARBA" id="ARBA00001974"/>
    </source>
</evidence>
<dbReference type="PROSITE" id="PS51257">
    <property type="entry name" value="PROKAR_LIPOPROTEIN"/>
    <property type="match status" value="1"/>
</dbReference>
<dbReference type="OrthoDB" id="2181at2"/>
<dbReference type="Gene3D" id="3.50.50.60">
    <property type="entry name" value="FAD/NAD(P)-binding domain"/>
    <property type="match status" value="3"/>
</dbReference>
<dbReference type="InterPro" id="IPR036188">
    <property type="entry name" value="FAD/NAD-bd_sf"/>
</dbReference>
<evidence type="ECO:0000313" key="6">
    <source>
        <dbReference type="Proteomes" id="UP000293296"/>
    </source>
</evidence>
<evidence type="ECO:0000259" key="4">
    <source>
        <dbReference type="Pfam" id="PF01134"/>
    </source>
</evidence>
<dbReference type="InterPro" id="IPR040131">
    <property type="entry name" value="MnmG_N"/>
</dbReference>
<keyword evidence="2" id="KW-0285">Flavoprotein</keyword>
<dbReference type="Proteomes" id="UP000293296">
    <property type="component" value="Chromosome"/>
</dbReference>
<dbReference type="KEGG" id="dcb:C3Y92_07425"/>
<protein>
    <submittedName>
        <fullName evidence="5">FAD-dependent oxidoreductase</fullName>
    </submittedName>
</protein>
<dbReference type="AlphaFoldDB" id="A0A4P6HKC7"/>
<dbReference type="Pfam" id="PF01134">
    <property type="entry name" value="GIDA"/>
    <property type="match status" value="2"/>
</dbReference>
<proteinExistence type="predicted"/>
<name>A0A4P6HKC7_9BACT</name>
<keyword evidence="3" id="KW-0274">FAD</keyword>
<dbReference type="SUPFAM" id="SSF51905">
    <property type="entry name" value="FAD/NAD(P)-binding domain"/>
    <property type="match status" value="1"/>
</dbReference>
<keyword evidence="6" id="KW-1185">Reference proteome</keyword>
<dbReference type="RefSeq" id="WP_129351274.1">
    <property type="nucleotide sequence ID" value="NZ_CP026538.1"/>
</dbReference>
<gene>
    <name evidence="5" type="ORF">C3Y92_07425</name>
</gene>
<organism evidence="5 6">
    <name type="scientific">Solidesulfovibrio carbinolicus</name>
    <dbReference type="NCBI Taxonomy" id="296842"/>
    <lineage>
        <taxon>Bacteria</taxon>
        <taxon>Pseudomonadati</taxon>
        <taxon>Thermodesulfobacteriota</taxon>
        <taxon>Desulfovibrionia</taxon>
        <taxon>Desulfovibrionales</taxon>
        <taxon>Desulfovibrionaceae</taxon>
        <taxon>Solidesulfovibrio</taxon>
    </lineage>
</organism>
<evidence type="ECO:0000256" key="3">
    <source>
        <dbReference type="ARBA" id="ARBA00022827"/>
    </source>
</evidence>
<evidence type="ECO:0000313" key="5">
    <source>
        <dbReference type="EMBL" id="QAZ67066.1"/>
    </source>
</evidence>
<feature type="domain" description="MnmG N-terminal" evidence="4">
    <location>
        <begin position="15"/>
        <end position="221"/>
    </location>
</feature>
<evidence type="ECO:0000256" key="2">
    <source>
        <dbReference type="ARBA" id="ARBA00022630"/>
    </source>
</evidence>
<accession>A0A4P6HKC7</accession>
<comment type="cofactor">
    <cofactor evidence="1">
        <name>FAD</name>
        <dbReference type="ChEBI" id="CHEBI:57692"/>
    </cofactor>
</comment>